<accession>A0A814Y4K7</accession>
<sequence length="432" mass="50494">MLVLLRTILVWACSAFLCFIIFFRKSTQLVVYPDRYHGHDITRGIFFEGWYYKLVFNENSNKTIAIIPGVCMNDDNRHAFLLAAYDNTSHYFRFLFENFSSASSSNEFRIMLDRDGKQNIFSSQTVIVDVEPKDEDDATERLKLNLTLTSHVPLPDLSWIAPGTMGPLSWIPILQCYHHVLSMRHDIHGSIKIGDYEQTNVSGMGYTEKDWGSSFPAAWIWGQTNQWMNATSASLFFSFASVPWYFGLELPGFLIVFEYNHQFYQFNTYLLSIIHDFSVNNSKKHISFTVYDILFQYKLVVTIDLTDANDALLLYGPRHGRMEKFVKEFLSDSILFDVQLSQLIYTNTNDQFIQKSYHESILFEARAQHVAFEMNGDINNLIEKCHLIYDHLYSWLFPFNRTFIKHFKMLIMTLLIVLAGIFYRRYKSVVIN</sequence>
<dbReference type="AlphaFoldDB" id="A0A814Y4K7"/>
<dbReference type="SUPFAM" id="SSF159245">
    <property type="entry name" value="AttH-like"/>
    <property type="match status" value="1"/>
</dbReference>
<name>A0A814Y4K7_9BILA</name>
<reference evidence="2" key="1">
    <citation type="submission" date="2021-02" db="EMBL/GenBank/DDBJ databases">
        <authorList>
            <person name="Nowell W R."/>
        </authorList>
    </citation>
    <scope>NUCLEOTIDE SEQUENCE</scope>
</reference>
<dbReference type="Proteomes" id="UP000663870">
    <property type="component" value="Unassembled WGS sequence"/>
</dbReference>
<proteinExistence type="predicted"/>
<keyword evidence="1" id="KW-0812">Transmembrane</keyword>
<evidence type="ECO:0000313" key="5">
    <source>
        <dbReference type="Proteomes" id="UP000663870"/>
    </source>
</evidence>
<protein>
    <submittedName>
        <fullName evidence="2">Uncharacterized protein</fullName>
    </submittedName>
</protein>
<keyword evidence="1" id="KW-0472">Membrane</keyword>
<keyword evidence="5" id="KW-1185">Reference proteome</keyword>
<dbReference type="PANTHER" id="PTHR35309">
    <property type="match status" value="1"/>
</dbReference>
<evidence type="ECO:0000313" key="2">
    <source>
        <dbReference type="EMBL" id="CAF1224563.1"/>
    </source>
</evidence>
<keyword evidence="1" id="KW-1133">Transmembrane helix</keyword>
<gene>
    <name evidence="3" type="ORF">JXQ802_LOCUS40652</name>
    <name evidence="2" type="ORF">PYM288_LOCUS26053</name>
</gene>
<dbReference type="Pfam" id="PF14249">
    <property type="entry name" value="Tocopherol_cycl"/>
    <property type="match status" value="1"/>
</dbReference>
<dbReference type="InterPro" id="IPR025893">
    <property type="entry name" value="Tocopherol_cyclase"/>
</dbReference>
<dbReference type="GO" id="GO:0009976">
    <property type="term" value="F:tocopherol cyclase activity"/>
    <property type="evidence" value="ECO:0007669"/>
    <property type="project" value="InterPro"/>
</dbReference>
<comment type="caution">
    <text evidence="2">The sequence shown here is derived from an EMBL/GenBank/DDBJ whole genome shotgun (WGS) entry which is preliminary data.</text>
</comment>
<evidence type="ECO:0000313" key="3">
    <source>
        <dbReference type="EMBL" id="CAF1505039.1"/>
    </source>
</evidence>
<evidence type="ECO:0000256" key="1">
    <source>
        <dbReference type="SAM" id="Phobius"/>
    </source>
</evidence>
<dbReference type="EMBL" id="CAJNOL010002486">
    <property type="protein sequence ID" value="CAF1505039.1"/>
    <property type="molecule type" value="Genomic_DNA"/>
</dbReference>
<evidence type="ECO:0000313" key="4">
    <source>
        <dbReference type="Proteomes" id="UP000663854"/>
    </source>
</evidence>
<dbReference type="EMBL" id="CAJNOH010001504">
    <property type="protein sequence ID" value="CAF1224563.1"/>
    <property type="molecule type" value="Genomic_DNA"/>
</dbReference>
<dbReference type="PANTHER" id="PTHR35309:SF4">
    <property type="entry name" value="TOCOPHEROL CYCLASE"/>
    <property type="match status" value="1"/>
</dbReference>
<feature type="transmembrane region" description="Helical" evidence="1">
    <location>
        <begin position="409"/>
        <end position="426"/>
    </location>
</feature>
<dbReference type="Proteomes" id="UP000663854">
    <property type="component" value="Unassembled WGS sequence"/>
</dbReference>
<organism evidence="2 4">
    <name type="scientific">Rotaria sordida</name>
    <dbReference type="NCBI Taxonomy" id="392033"/>
    <lineage>
        <taxon>Eukaryota</taxon>
        <taxon>Metazoa</taxon>
        <taxon>Spiralia</taxon>
        <taxon>Gnathifera</taxon>
        <taxon>Rotifera</taxon>
        <taxon>Eurotatoria</taxon>
        <taxon>Bdelloidea</taxon>
        <taxon>Philodinida</taxon>
        <taxon>Philodinidae</taxon>
        <taxon>Rotaria</taxon>
    </lineage>
</organism>
<feature type="transmembrane region" description="Helical" evidence="1">
    <location>
        <begin position="6"/>
        <end position="23"/>
    </location>
</feature>